<dbReference type="AlphaFoldDB" id="A0A6A7C0W5"/>
<keyword evidence="8" id="KW-1185">Reference proteome</keyword>
<dbReference type="InterPro" id="IPR001853">
    <property type="entry name" value="DSBA-like_thioredoxin_dom"/>
</dbReference>
<proteinExistence type="inferred from homology"/>
<gene>
    <name evidence="7" type="ORF">K470DRAFT_215701</name>
</gene>
<feature type="domain" description="DSBA-like thioredoxin" evidence="6">
    <location>
        <begin position="5"/>
        <end position="197"/>
    </location>
</feature>
<dbReference type="PIRSF" id="PIRSF006386">
    <property type="entry name" value="HCCAis_GSTk"/>
    <property type="match status" value="1"/>
</dbReference>
<dbReference type="Proteomes" id="UP000799421">
    <property type="component" value="Unassembled WGS sequence"/>
</dbReference>
<sequence>MPGSITLYFDIVSPFAWLAFYHLTRSLPASATLNLTPIFLGGLMQMTHNTPPIRILNKGAWTEKERKRLAKKYNIPIAEYAPKNFPPNTLKAMRALAAVPEGKLRECVEALYRRIWVEGNADVQDEEVFGRILRGVLGDDEGKRVVERSKTEEIKELVKKNTQKAFDEGAFGLPYIVMEDDKGKRDAVWGFDHVDLVWEFFGEELKGKL</sequence>
<dbReference type="Pfam" id="PF01323">
    <property type="entry name" value="DSBA"/>
    <property type="match status" value="1"/>
</dbReference>
<protein>
    <recommendedName>
        <fullName evidence="4">Glutathione S-transferase kappa</fullName>
        <ecNumber evidence="4">2.5.1.18</ecNumber>
    </recommendedName>
</protein>
<keyword evidence="2 4" id="KW-0808">Transferase</keyword>
<comment type="catalytic activity">
    <reaction evidence="3 4">
        <text>RX + glutathione = an S-substituted glutathione + a halide anion + H(+)</text>
        <dbReference type="Rhea" id="RHEA:16437"/>
        <dbReference type="ChEBI" id="CHEBI:15378"/>
        <dbReference type="ChEBI" id="CHEBI:16042"/>
        <dbReference type="ChEBI" id="CHEBI:17792"/>
        <dbReference type="ChEBI" id="CHEBI:57925"/>
        <dbReference type="ChEBI" id="CHEBI:90779"/>
        <dbReference type="EC" id="2.5.1.18"/>
    </reaction>
</comment>
<evidence type="ECO:0000259" key="6">
    <source>
        <dbReference type="Pfam" id="PF01323"/>
    </source>
</evidence>
<dbReference type="EMBL" id="MU005975">
    <property type="protein sequence ID" value="KAF2861151.1"/>
    <property type="molecule type" value="Genomic_DNA"/>
</dbReference>
<evidence type="ECO:0000256" key="1">
    <source>
        <dbReference type="ARBA" id="ARBA00006494"/>
    </source>
</evidence>
<evidence type="ECO:0000313" key="8">
    <source>
        <dbReference type="Proteomes" id="UP000799421"/>
    </source>
</evidence>
<dbReference type="PANTHER" id="PTHR42943">
    <property type="entry name" value="GLUTATHIONE S-TRANSFERASE KAPPA"/>
    <property type="match status" value="1"/>
</dbReference>
<dbReference type="GO" id="GO:0016853">
    <property type="term" value="F:isomerase activity"/>
    <property type="evidence" value="ECO:0007669"/>
    <property type="project" value="UniProtKB-KW"/>
</dbReference>
<accession>A0A6A7C0W5</accession>
<dbReference type="GO" id="GO:0004364">
    <property type="term" value="F:glutathione transferase activity"/>
    <property type="evidence" value="ECO:0007669"/>
    <property type="project" value="UniProtKB-UniRule"/>
</dbReference>
<feature type="active site" description="Nucleophile" evidence="5">
    <location>
        <position position="13"/>
    </location>
</feature>
<dbReference type="GO" id="GO:0005739">
    <property type="term" value="C:mitochondrion"/>
    <property type="evidence" value="ECO:0007669"/>
    <property type="project" value="TreeGrafter"/>
</dbReference>
<dbReference type="OrthoDB" id="4664297at2759"/>
<evidence type="ECO:0000256" key="2">
    <source>
        <dbReference type="ARBA" id="ARBA00022679"/>
    </source>
</evidence>
<dbReference type="GO" id="GO:0004602">
    <property type="term" value="F:glutathione peroxidase activity"/>
    <property type="evidence" value="ECO:0007669"/>
    <property type="project" value="TreeGrafter"/>
</dbReference>
<name>A0A6A7C0W5_9PEZI</name>
<organism evidence="7 8">
    <name type="scientific">Piedraia hortae CBS 480.64</name>
    <dbReference type="NCBI Taxonomy" id="1314780"/>
    <lineage>
        <taxon>Eukaryota</taxon>
        <taxon>Fungi</taxon>
        <taxon>Dikarya</taxon>
        <taxon>Ascomycota</taxon>
        <taxon>Pezizomycotina</taxon>
        <taxon>Dothideomycetes</taxon>
        <taxon>Dothideomycetidae</taxon>
        <taxon>Capnodiales</taxon>
        <taxon>Piedraiaceae</taxon>
        <taxon>Piedraia</taxon>
    </lineage>
</organism>
<dbReference type="GO" id="GO:0005777">
    <property type="term" value="C:peroxisome"/>
    <property type="evidence" value="ECO:0007669"/>
    <property type="project" value="TreeGrafter"/>
</dbReference>
<evidence type="ECO:0000256" key="4">
    <source>
        <dbReference type="PIRNR" id="PIRNR006386"/>
    </source>
</evidence>
<dbReference type="SUPFAM" id="SSF52833">
    <property type="entry name" value="Thioredoxin-like"/>
    <property type="match status" value="1"/>
</dbReference>
<evidence type="ECO:0000256" key="3">
    <source>
        <dbReference type="ARBA" id="ARBA00047960"/>
    </source>
</evidence>
<dbReference type="EC" id="2.5.1.18" evidence="4"/>
<dbReference type="PANTHER" id="PTHR42943:SF2">
    <property type="entry name" value="GLUTATHIONE S-TRANSFERASE KAPPA 1"/>
    <property type="match status" value="1"/>
</dbReference>
<dbReference type="Gene3D" id="3.40.30.10">
    <property type="entry name" value="Glutaredoxin"/>
    <property type="match status" value="1"/>
</dbReference>
<dbReference type="FunFam" id="3.40.30.10:FF:000096">
    <property type="entry name" value="Glutathione S-transferase kappa"/>
    <property type="match status" value="1"/>
</dbReference>
<dbReference type="InterPro" id="IPR014440">
    <property type="entry name" value="HCCAis_GSTk"/>
</dbReference>
<dbReference type="InterPro" id="IPR036249">
    <property type="entry name" value="Thioredoxin-like_sf"/>
</dbReference>
<reference evidence="7" key="1">
    <citation type="journal article" date="2020" name="Stud. Mycol.">
        <title>101 Dothideomycetes genomes: a test case for predicting lifestyles and emergence of pathogens.</title>
        <authorList>
            <person name="Haridas S."/>
            <person name="Albert R."/>
            <person name="Binder M."/>
            <person name="Bloem J."/>
            <person name="Labutti K."/>
            <person name="Salamov A."/>
            <person name="Andreopoulos B."/>
            <person name="Baker S."/>
            <person name="Barry K."/>
            <person name="Bills G."/>
            <person name="Bluhm B."/>
            <person name="Cannon C."/>
            <person name="Castanera R."/>
            <person name="Culley D."/>
            <person name="Daum C."/>
            <person name="Ezra D."/>
            <person name="Gonzalez J."/>
            <person name="Henrissat B."/>
            <person name="Kuo A."/>
            <person name="Liang C."/>
            <person name="Lipzen A."/>
            <person name="Lutzoni F."/>
            <person name="Magnuson J."/>
            <person name="Mondo S."/>
            <person name="Nolan M."/>
            <person name="Ohm R."/>
            <person name="Pangilinan J."/>
            <person name="Park H.-J."/>
            <person name="Ramirez L."/>
            <person name="Alfaro M."/>
            <person name="Sun H."/>
            <person name="Tritt A."/>
            <person name="Yoshinaga Y."/>
            <person name="Zwiers L.-H."/>
            <person name="Turgeon B."/>
            <person name="Goodwin S."/>
            <person name="Spatafora J."/>
            <person name="Crous P."/>
            <person name="Grigoriev I."/>
        </authorList>
    </citation>
    <scope>NUCLEOTIDE SEQUENCE</scope>
    <source>
        <strain evidence="7">CBS 480.64</strain>
    </source>
</reference>
<dbReference type="GO" id="GO:0006749">
    <property type="term" value="P:glutathione metabolic process"/>
    <property type="evidence" value="ECO:0007669"/>
    <property type="project" value="TreeGrafter"/>
</dbReference>
<evidence type="ECO:0000313" key="7">
    <source>
        <dbReference type="EMBL" id="KAF2861151.1"/>
    </source>
</evidence>
<dbReference type="InterPro" id="IPR051924">
    <property type="entry name" value="GST_Kappa/NadH"/>
</dbReference>
<comment type="similarity">
    <text evidence="1 4">Belongs to the GST superfamily. Kappa family.</text>
</comment>
<evidence type="ECO:0000256" key="5">
    <source>
        <dbReference type="PIRSR" id="PIRSR006386-1"/>
    </source>
</evidence>
<keyword evidence="7" id="KW-0413">Isomerase</keyword>